<comment type="similarity">
    <text evidence="11">Belongs to the snail C2H2-type zinc-finger protein family.</text>
</comment>
<keyword evidence="6" id="KW-0862">Zinc</keyword>
<gene>
    <name evidence="15" type="primary">LOC108253540</name>
</gene>
<evidence type="ECO:0000256" key="5">
    <source>
        <dbReference type="ARBA" id="ARBA00022771"/>
    </source>
</evidence>
<comment type="similarity">
    <text evidence="2">Belongs to the krueppel C2H2-type zinc-finger protein family.</text>
</comment>
<dbReference type="KEGG" id="dci:108253540"/>
<evidence type="ECO:0000256" key="9">
    <source>
        <dbReference type="ARBA" id="ARBA00023163"/>
    </source>
</evidence>
<organism evidence="14 15">
    <name type="scientific">Diaphorina citri</name>
    <name type="common">Asian citrus psyllid</name>
    <dbReference type="NCBI Taxonomy" id="121845"/>
    <lineage>
        <taxon>Eukaryota</taxon>
        <taxon>Metazoa</taxon>
        <taxon>Ecdysozoa</taxon>
        <taxon>Arthropoda</taxon>
        <taxon>Hexapoda</taxon>
        <taxon>Insecta</taxon>
        <taxon>Pterygota</taxon>
        <taxon>Neoptera</taxon>
        <taxon>Paraneoptera</taxon>
        <taxon>Hemiptera</taxon>
        <taxon>Sternorrhyncha</taxon>
        <taxon>Psylloidea</taxon>
        <taxon>Psyllidae</taxon>
        <taxon>Diaphorininae</taxon>
        <taxon>Diaphorina</taxon>
    </lineage>
</organism>
<evidence type="ECO:0000256" key="4">
    <source>
        <dbReference type="ARBA" id="ARBA00022737"/>
    </source>
</evidence>
<dbReference type="FunFam" id="3.30.160.60:FF:002737">
    <property type="entry name" value="AGAP008430-PA"/>
    <property type="match status" value="1"/>
</dbReference>
<dbReference type="GO" id="GO:0000978">
    <property type="term" value="F:RNA polymerase II cis-regulatory region sequence-specific DNA binding"/>
    <property type="evidence" value="ECO:0007669"/>
    <property type="project" value="TreeGrafter"/>
</dbReference>
<evidence type="ECO:0000256" key="3">
    <source>
        <dbReference type="ARBA" id="ARBA00022723"/>
    </source>
</evidence>
<comment type="subcellular location">
    <subcellularLocation>
        <location evidence="1">Nucleus</location>
    </subcellularLocation>
</comment>
<dbReference type="PROSITE" id="PS50157">
    <property type="entry name" value="ZINC_FINGER_C2H2_2"/>
    <property type="match status" value="3"/>
</dbReference>
<evidence type="ECO:0000256" key="1">
    <source>
        <dbReference type="ARBA" id="ARBA00004123"/>
    </source>
</evidence>
<evidence type="ECO:0000256" key="10">
    <source>
        <dbReference type="ARBA" id="ARBA00023242"/>
    </source>
</evidence>
<dbReference type="SMART" id="SM00355">
    <property type="entry name" value="ZnF_C2H2"/>
    <property type="match status" value="4"/>
</dbReference>
<evidence type="ECO:0000259" key="13">
    <source>
        <dbReference type="PROSITE" id="PS50157"/>
    </source>
</evidence>
<dbReference type="PANTHER" id="PTHR24388:SF54">
    <property type="entry name" value="PROTEIN ESCARGOT"/>
    <property type="match status" value="1"/>
</dbReference>
<feature type="domain" description="C2H2-type" evidence="13">
    <location>
        <begin position="97"/>
        <end position="124"/>
    </location>
</feature>
<protein>
    <submittedName>
        <fullName evidence="15">Zinc finger protein 681-like</fullName>
    </submittedName>
</protein>
<dbReference type="AlphaFoldDB" id="A0A1S4EM45"/>
<evidence type="ECO:0000256" key="12">
    <source>
        <dbReference type="PROSITE-ProRule" id="PRU00042"/>
    </source>
</evidence>
<keyword evidence="9" id="KW-0804">Transcription</keyword>
<feature type="domain" description="C2H2-type" evidence="13">
    <location>
        <begin position="69"/>
        <end position="96"/>
    </location>
</feature>
<keyword evidence="14" id="KW-1185">Reference proteome</keyword>
<dbReference type="GeneID" id="108253540"/>
<reference evidence="15" key="1">
    <citation type="submission" date="2025-08" db="UniProtKB">
        <authorList>
            <consortium name="RefSeq"/>
        </authorList>
    </citation>
    <scope>IDENTIFICATION</scope>
</reference>
<dbReference type="InterPro" id="IPR013087">
    <property type="entry name" value="Znf_C2H2_type"/>
</dbReference>
<dbReference type="Gene3D" id="3.30.160.60">
    <property type="entry name" value="Classic Zinc Finger"/>
    <property type="match status" value="2"/>
</dbReference>
<dbReference type="GO" id="GO:0005634">
    <property type="term" value="C:nucleus"/>
    <property type="evidence" value="ECO:0007669"/>
    <property type="project" value="UniProtKB-SubCell"/>
</dbReference>
<dbReference type="SUPFAM" id="SSF57667">
    <property type="entry name" value="beta-beta-alpha zinc fingers"/>
    <property type="match status" value="2"/>
</dbReference>
<dbReference type="STRING" id="121845.A0A1S4EM45"/>
<dbReference type="PROSITE" id="PS00028">
    <property type="entry name" value="ZINC_FINGER_C2H2_1"/>
    <property type="match status" value="2"/>
</dbReference>
<evidence type="ECO:0000256" key="11">
    <source>
        <dbReference type="ARBA" id="ARBA00037948"/>
    </source>
</evidence>
<accession>A0A1S4EM45</accession>
<evidence type="ECO:0000313" key="14">
    <source>
        <dbReference type="Proteomes" id="UP000079169"/>
    </source>
</evidence>
<proteinExistence type="inferred from homology"/>
<dbReference type="RefSeq" id="XP_017303177.1">
    <property type="nucleotide sequence ID" value="XM_017447688.2"/>
</dbReference>
<dbReference type="GO" id="GO:0008270">
    <property type="term" value="F:zinc ion binding"/>
    <property type="evidence" value="ECO:0007669"/>
    <property type="project" value="UniProtKB-KW"/>
</dbReference>
<name>A0A1S4EM45_DIACI</name>
<feature type="domain" description="C2H2-type" evidence="13">
    <location>
        <begin position="41"/>
        <end position="68"/>
    </location>
</feature>
<evidence type="ECO:0000256" key="7">
    <source>
        <dbReference type="ARBA" id="ARBA00023015"/>
    </source>
</evidence>
<evidence type="ECO:0000256" key="6">
    <source>
        <dbReference type="ARBA" id="ARBA00022833"/>
    </source>
</evidence>
<dbReference type="InterPro" id="IPR050527">
    <property type="entry name" value="Snail/Krueppel_Znf"/>
</dbReference>
<keyword evidence="7" id="KW-0805">Transcription regulation</keyword>
<dbReference type="Proteomes" id="UP000079169">
    <property type="component" value="Unplaced"/>
</dbReference>
<evidence type="ECO:0000313" key="15">
    <source>
        <dbReference type="RefSeq" id="XP_017303177.1"/>
    </source>
</evidence>
<keyword evidence="10" id="KW-0539">Nucleus</keyword>
<keyword evidence="8" id="KW-0238">DNA-binding</keyword>
<evidence type="ECO:0000256" key="2">
    <source>
        <dbReference type="ARBA" id="ARBA00006991"/>
    </source>
</evidence>
<keyword evidence="3" id="KW-0479">Metal-binding</keyword>
<keyword evidence="5 12" id="KW-0863">Zinc-finger</keyword>
<dbReference type="GO" id="GO:0000981">
    <property type="term" value="F:DNA-binding transcription factor activity, RNA polymerase II-specific"/>
    <property type="evidence" value="ECO:0007669"/>
    <property type="project" value="TreeGrafter"/>
</dbReference>
<dbReference type="PANTHER" id="PTHR24388">
    <property type="entry name" value="ZINC FINGER PROTEIN"/>
    <property type="match status" value="1"/>
</dbReference>
<sequence length="186" mass="21900">MKFLSTDDLLCMFCSKNLEPKVDSLLAHNCKQMIDSPHYPYVCCICSSVANQVWKFRRHFLVHTKEKKFSCAHCTYRSCYLNDLKKHVRKHTGEKPYKCDLCCFTFTQASSLATHKKTHSKVNSKLLLRCKFCACKFYNEKNYNEHVMRYHSEKFIICQEISSDELTDFSSLDQFTIESFQTLPQI</sequence>
<dbReference type="PaxDb" id="121845-A0A1S4EM45"/>
<dbReference type="InterPro" id="IPR036236">
    <property type="entry name" value="Znf_C2H2_sf"/>
</dbReference>
<evidence type="ECO:0000256" key="8">
    <source>
        <dbReference type="ARBA" id="ARBA00023125"/>
    </source>
</evidence>
<keyword evidence="4" id="KW-0677">Repeat</keyword>